<dbReference type="OrthoDB" id="9806702at2"/>
<comment type="similarity">
    <text evidence="4 15">Belongs to the AcsB/BcsB family.</text>
</comment>
<evidence type="ECO:0000256" key="5">
    <source>
        <dbReference type="ARBA" id="ARBA00011437"/>
    </source>
</evidence>
<evidence type="ECO:0000256" key="7">
    <source>
        <dbReference type="ARBA" id="ARBA00022475"/>
    </source>
</evidence>
<dbReference type="Pfam" id="PF03170">
    <property type="entry name" value="BcsB"/>
    <property type="match status" value="1"/>
</dbReference>
<comment type="subcellular location">
    <subcellularLocation>
        <location evidence="2">Cell inner membrane</location>
        <topology evidence="2">Single-pass membrane protein</topology>
    </subcellularLocation>
</comment>
<evidence type="ECO:0000256" key="6">
    <source>
        <dbReference type="ARBA" id="ARBA00021844"/>
    </source>
</evidence>
<evidence type="ECO:0000256" key="8">
    <source>
        <dbReference type="ARBA" id="ARBA00022519"/>
    </source>
</evidence>
<proteinExistence type="inferred from homology"/>
<keyword evidence="17" id="KW-1185">Reference proteome</keyword>
<dbReference type="PANTHER" id="PTHR39083:SF1">
    <property type="entry name" value="CYCLIC DI-GMP-BINDING PROTEIN"/>
    <property type="match status" value="1"/>
</dbReference>
<sequence>MRSGLIILLFCVAMAGRIAVAAQPPEDGGQAASAGIVSTVLPSSAAARSKPAVAQGGVYETVTLPFSKLGAFRPIHLKGITDSKSIGVGIRLDRVVTAARLRLTYSYSPALVFSVSHIRVLVNQQVVATVPFTAANAGSPVTQQIELNPLFFTSFNQITLEPVAHYTIDKCEDPANSALWVDISPSSELILDEQAVALPNDLGLLPAPFFDRGDTTRLVLPFMLGAAPNDQLLRSAGVVASWFGVLTDYRGARFPVVHAIPADKNVVLIGKAADLPPLLKIAAVDGPTIAILSNPGTSDKKILLISGRNDQEVQTAAEALVLGKAVLAGARTTVDRVDIGPPRKPYDAPKWLPLDGPVQFKNIVASPDVLQVRGGSPDPIRIDMHVPADLFGWTGHGVPLDLKYRYTAPSVVNDSMLTVNINDELVKSYRLTPRRPEEDKSGFGFLRVPLLNDAASHSGNALNIPAFRVGSDNQLQLQFTLDSQKSGMCSGLAYNPARAAIDPDSTIDFSGFAHYAVMPNLAFFANSGFPFTTLADLAGTAIVIPDHPDSSDLQAMLTVLGYMGKWTGIPAMRVQVLHSSQVRAPLDKDLIVIGSGPSAALLEGWDSVSALRIAALPPIAGEPKRYAVSLMDKAGGGSKLGKQDVTLSQDGRLGILMGLQSPLQKSRSIVALTGTDPQGLLDVVNALDDPGKVSVMKGGLVVARDGKIESASIGGQYMVGDLPWYAQIWLVAIKHPMLLALLGILAGILVSVGVFLGLQSLSSRRRGV</sequence>
<dbReference type="InterPro" id="IPR003920">
    <property type="entry name" value="Cell_synth_B"/>
</dbReference>
<reference evidence="16 17" key="1">
    <citation type="submission" date="2019-03" db="EMBL/GenBank/DDBJ databases">
        <title>Genomic Encyclopedia of Type Strains, Phase IV (KMG-IV): sequencing the most valuable type-strain genomes for metagenomic binning, comparative biology and taxonomic classification.</title>
        <authorList>
            <person name="Goeker M."/>
        </authorList>
    </citation>
    <scope>NUCLEOTIDE SEQUENCE [LARGE SCALE GENOMIC DNA]</scope>
    <source>
        <strain evidence="16 17">DSM 24591</strain>
    </source>
</reference>
<evidence type="ECO:0000256" key="4">
    <source>
        <dbReference type="ARBA" id="ARBA00010714"/>
    </source>
</evidence>
<evidence type="ECO:0000313" key="16">
    <source>
        <dbReference type="EMBL" id="TCT07476.1"/>
    </source>
</evidence>
<comment type="subunit">
    <text evidence="5 15">Tightly associated with the cellulose synthase catalytic subunit.</text>
</comment>
<evidence type="ECO:0000313" key="17">
    <source>
        <dbReference type="Proteomes" id="UP000295525"/>
    </source>
</evidence>
<dbReference type="InterPro" id="IPR018513">
    <property type="entry name" value="Cell_synthase_bac"/>
</dbReference>
<evidence type="ECO:0000256" key="15">
    <source>
        <dbReference type="RuleBase" id="RU365021"/>
    </source>
</evidence>
<dbReference type="Proteomes" id="UP000295525">
    <property type="component" value="Unassembled WGS sequence"/>
</dbReference>
<evidence type="ECO:0000256" key="10">
    <source>
        <dbReference type="ARBA" id="ARBA00022692"/>
    </source>
</evidence>
<dbReference type="PANTHER" id="PTHR39083">
    <property type="entry name" value="CYCLIC DI-GMP-BINDING PROTEIN"/>
    <property type="match status" value="1"/>
</dbReference>
<dbReference type="EMBL" id="SMAJ01000006">
    <property type="protein sequence ID" value="TCT07476.1"/>
    <property type="molecule type" value="Genomic_DNA"/>
</dbReference>
<name>A0A4R3M3U9_9BURK</name>
<dbReference type="PRINTS" id="PR01440">
    <property type="entry name" value="CELLSNTHASEB"/>
</dbReference>
<accession>A0A4R3M3U9</accession>
<comment type="caution">
    <text evidence="16">The sequence shown here is derived from an EMBL/GenBank/DDBJ whole genome shotgun (WGS) entry which is preliminary data.</text>
</comment>
<keyword evidence="11 15" id="KW-0135">Cellulose biosynthesis</keyword>
<dbReference type="GO" id="GO:0005886">
    <property type="term" value="C:plasma membrane"/>
    <property type="evidence" value="ECO:0007669"/>
    <property type="project" value="UniProtKB-SubCell"/>
</dbReference>
<keyword evidence="10 15" id="KW-0812">Transmembrane</keyword>
<dbReference type="NCBIfam" id="NF008323">
    <property type="entry name" value="PRK11114.1-1"/>
    <property type="match status" value="1"/>
</dbReference>
<keyword evidence="12 15" id="KW-1133">Transmembrane helix</keyword>
<evidence type="ECO:0000256" key="12">
    <source>
        <dbReference type="ARBA" id="ARBA00022989"/>
    </source>
</evidence>
<dbReference type="UniPathway" id="UPA00694"/>
<dbReference type="AlphaFoldDB" id="A0A4R3M3U9"/>
<gene>
    <name evidence="16" type="ORF">EDC26_106200</name>
</gene>
<dbReference type="Gene3D" id="2.60.120.260">
    <property type="entry name" value="Galactose-binding domain-like"/>
    <property type="match status" value="2"/>
</dbReference>
<protein>
    <recommendedName>
        <fullName evidence="6 15">Cyclic di-GMP-binding protein</fullName>
    </recommendedName>
    <alternativeName>
        <fullName evidence="14 15">Cellulose synthase regulatory subunit</fullName>
    </alternativeName>
</protein>
<evidence type="ECO:0000256" key="3">
    <source>
        <dbReference type="ARBA" id="ARBA00005186"/>
    </source>
</evidence>
<keyword evidence="8 15" id="KW-0997">Cell inner membrane</keyword>
<keyword evidence="9 15" id="KW-0973">c-di-GMP</keyword>
<comment type="function">
    <text evidence="1 15">Binds the cellulose synthase activator, bis-(3'-5') cyclic diguanylic acid (c-di-GMP).</text>
</comment>
<feature type="signal peptide" evidence="15">
    <location>
        <begin position="1"/>
        <end position="21"/>
    </location>
</feature>
<feature type="transmembrane region" description="Helical" evidence="15">
    <location>
        <begin position="737"/>
        <end position="758"/>
    </location>
</feature>
<dbReference type="GO" id="GO:0006011">
    <property type="term" value="P:UDP-alpha-D-glucose metabolic process"/>
    <property type="evidence" value="ECO:0007669"/>
    <property type="project" value="InterPro"/>
</dbReference>
<keyword evidence="7 15" id="KW-1003">Cell membrane</keyword>
<keyword evidence="13 15" id="KW-0472">Membrane</keyword>
<evidence type="ECO:0000256" key="9">
    <source>
        <dbReference type="ARBA" id="ARBA00022636"/>
    </source>
</evidence>
<dbReference type="GO" id="GO:0030244">
    <property type="term" value="P:cellulose biosynthetic process"/>
    <property type="evidence" value="ECO:0007669"/>
    <property type="project" value="UniProtKB-KW"/>
</dbReference>
<keyword evidence="15" id="KW-0732">Signal</keyword>
<organism evidence="16 17">
    <name type="scientific">Paralcaligenes ureilyticus</name>
    <dbReference type="NCBI Taxonomy" id="627131"/>
    <lineage>
        <taxon>Bacteria</taxon>
        <taxon>Pseudomonadati</taxon>
        <taxon>Pseudomonadota</taxon>
        <taxon>Betaproteobacteria</taxon>
        <taxon>Burkholderiales</taxon>
        <taxon>Alcaligenaceae</taxon>
        <taxon>Paralcaligenes</taxon>
    </lineage>
</organism>
<feature type="chain" id="PRO_5020833901" description="Cyclic di-GMP-binding protein" evidence="15">
    <location>
        <begin position="22"/>
        <end position="768"/>
    </location>
</feature>
<evidence type="ECO:0000256" key="13">
    <source>
        <dbReference type="ARBA" id="ARBA00023136"/>
    </source>
</evidence>
<evidence type="ECO:0000256" key="14">
    <source>
        <dbReference type="ARBA" id="ARBA00033444"/>
    </source>
</evidence>
<evidence type="ECO:0000256" key="11">
    <source>
        <dbReference type="ARBA" id="ARBA00022916"/>
    </source>
</evidence>
<evidence type="ECO:0000256" key="2">
    <source>
        <dbReference type="ARBA" id="ARBA00004377"/>
    </source>
</evidence>
<comment type="pathway">
    <text evidence="3 15">Glycan metabolism; bacterial cellulose biosynthesis.</text>
</comment>
<evidence type="ECO:0000256" key="1">
    <source>
        <dbReference type="ARBA" id="ARBA00002057"/>
    </source>
</evidence>